<dbReference type="EMBL" id="CP106738">
    <property type="protein sequence ID" value="UXX82844.1"/>
    <property type="molecule type" value="Genomic_DNA"/>
</dbReference>
<dbReference type="Pfam" id="PF14748">
    <property type="entry name" value="P5CR_dimer"/>
    <property type="match status" value="1"/>
</dbReference>
<comment type="similarity">
    <text evidence="1">Belongs to the pyrroline-5-carboxylate reductase family.</text>
</comment>
<dbReference type="Gene3D" id="1.10.3730.10">
    <property type="entry name" value="ProC C-terminal domain-like"/>
    <property type="match status" value="1"/>
</dbReference>
<reference evidence="6" key="1">
    <citation type="submission" date="2022-10" db="EMBL/GenBank/DDBJ databases">
        <title>Roseovarius pelagicus sp. nov., isolated from Arctic seawater.</title>
        <authorList>
            <person name="Hong Y.W."/>
            <person name="Hwang C.Y."/>
        </authorList>
    </citation>
    <scope>NUCLEOTIDE SEQUENCE</scope>
    <source>
        <strain evidence="6">HL-MP18</strain>
    </source>
</reference>
<feature type="domain" description="Pyrroline-5-carboxylate reductase catalytic N-terminal" evidence="4">
    <location>
        <begin position="2"/>
        <end position="88"/>
    </location>
</feature>
<proteinExistence type="inferred from homology"/>
<dbReference type="InterPro" id="IPR028939">
    <property type="entry name" value="P5C_Rdtase_cat_N"/>
</dbReference>
<dbReference type="SUPFAM" id="SSF48179">
    <property type="entry name" value="6-phosphogluconate dehydrogenase C-terminal domain-like"/>
    <property type="match status" value="1"/>
</dbReference>
<feature type="domain" description="Pyrroline-5-carboxylate reductase dimerisation" evidence="5">
    <location>
        <begin position="147"/>
        <end position="241"/>
    </location>
</feature>
<dbReference type="SUPFAM" id="SSF51735">
    <property type="entry name" value="NAD(P)-binding Rossmann-fold domains"/>
    <property type="match status" value="1"/>
</dbReference>
<dbReference type="PANTHER" id="PTHR11645:SF0">
    <property type="entry name" value="PYRROLINE-5-CARBOXYLATE REDUCTASE 3"/>
    <property type="match status" value="1"/>
</dbReference>
<dbReference type="RefSeq" id="WP_263047641.1">
    <property type="nucleotide sequence ID" value="NZ_CP106738.1"/>
</dbReference>
<evidence type="ECO:0000256" key="3">
    <source>
        <dbReference type="ARBA" id="ARBA00023002"/>
    </source>
</evidence>
<dbReference type="PANTHER" id="PTHR11645">
    <property type="entry name" value="PYRROLINE-5-CARBOXYLATE REDUCTASE"/>
    <property type="match status" value="1"/>
</dbReference>
<keyword evidence="3" id="KW-0560">Oxidoreductase</keyword>
<protein>
    <submittedName>
        <fullName evidence="6">NAD(P)-binding domain-containing protein</fullName>
    </submittedName>
</protein>
<gene>
    <name evidence="6" type="ORF">N7U68_17420</name>
</gene>
<dbReference type="InterPro" id="IPR000304">
    <property type="entry name" value="Pyrroline-COOH_reductase"/>
</dbReference>
<keyword evidence="2" id="KW-0521">NADP</keyword>
<dbReference type="Gene3D" id="3.40.50.720">
    <property type="entry name" value="NAD(P)-binding Rossmann-like Domain"/>
    <property type="match status" value="1"/>
</dbReference>
<organism evidence="6 7">
    <name type="scientific">Roseovarius pelagicus</name>
    <dbReference type="NCBI Taxonomy" id="2980108"/>
    <lineage>
        <taxon>Bacteria</taxon>
        <taxon>Pseudomonadati</taxon>
        <taxon>Pseudomonadota</taxon>
        <taxon>Alphaproteobacteria</taxon>
        <taxon>Rhodobacterales</taxon>
        <taxon>Roseobacteraceae</taxon>
        <taxon>Roseovarius</taxon>
    </lineage>
</organism>
<dbReference type="InterPro" id="IPR008927">
    <property type="entry name" value="6-PGluconate_DH-like_C_sf"/>
</dbReference>
<keyword evidence="7" id="KW-1185">Reference proteome</keyword>
<evidence type="ECO:0000259" key="4">
    <source>
        <dbReference type="Pfam" id="PF03807"/>
    </source>
</evidence>
<evidence type="ECO:0000313" key="7">
    <source>
        <dbReference type="Proteomes" id="UP001064087"/>
    </source>
</evidence>
<dbReference type="InterPro" id="IPR053790">
    <property type="entry name" value="P5CR-like_CS"/>
</dbReference>
<evidence type="ECO:0000313" key="6">
    <source>
        <dbReference type="EMBL" id="UXX82844.1"/>
    </source>
</evidence>
<name>A0ABY6D9M9_9RHOB</name>
<dbReference type="Pfam" id="PF03807">
    <property type="entry name" value="F420_oxidored"/>
    <property type="match status" value="1"/>
</dbReference>
<accession>A0ABY6D9M9</accession>
<dbReference type="Proteomes" id="UP001064087">
    <property type="component" value="Chromosome"/>
</dbReference>
<dbReference type="PIRSF" id="PIRSF000193">
    <property type="entry name" value="Pyrrol-5-carb_rd"/>
    <property type="match status" value="1"/>
</dbReference>
<evidence type="ECO:0000256" key="2">
    <source>
        <dbReference type="ARBA" id="ARBA00022857"/>
    </source>
</evidence>
<sequence>MKLGIIGVGHLATSILKGLARSGWNPADICLSPRGHGPDLARRDGYALAKDNADLVRRCDLVLLAVRPADAATTVDGLGWREGQVLMNACAGVSRAAIGAAAPAHIVRIMPITASELGASPTLVYPRTEAALPFLDALGSAIELDSEDQFEAATVSAAIYGWAQQLIIAGADWSAAQGLNPQTARELAARTFVAAGRMQAEQDAPMHDILASLCTPGGITAAGLDHLESNTVPEAWRSACDLVLGRLRGK</sequence>
<dbReference type="PROSITE" id="PS00521">
    <property type="entry name" value="P5CR"/>
    <property type="match status" value="1"/>
</dbReference>
<evidence type="ECO:0000259" key="5">
    <source>
        <dbReference type="Pfam" id="PF14748"/>
    </source>
</evidence>
<dbReference type="InterPro" id="IPR036291">
    <property type="entry name" value="NAD(P)-bd_dom_sf"/>
</dbReference>
<evidence type="ECO:0000256" key="1">
    <source>
        <dbReference type="ARBA" id="ARBA00005525"/>
    </source>
</evidence>
<dbReference type="InterPro" id="IPR029036">
    <property type="entry name" value="P5CR_dimer"/>
</dbReference>